<proteinExistence type="predicted"/>
<evidence type="ECO:0000313" key="3">
    <source>
        <dbReference type="Proteomes" id="UP000299102"/>
    </source>
</evidence>
<dbReference type="AlphaFoldDB" id="A0A4C1T196"/>
<protein>
    <submittedName>
        <fullName evidence="2">Uncharacterized protein</fullName>
    </submittedName>
</protein>
<comment type="caution">
    <text evidence="2">The sequence shown here is derived from an EMBL/GenBank/DDBJ whole genome shotgun (WGS) entry which is preliminary data.</text>
</comment>
<dbReference type="Proteomes" id="UP000299102">
    <property type="component" value="Unassembled WGS sequence"/>
</dbReference>
<reference evidence="2 3" key="1">
    <citation type="journal article" date="2019" name="Commun. Biol.">
        <title>The bagworm genome reveals a unique fibroin gene that provides high tensile strength.</title>
        <authorList>
            <person name="Kono N."/>
            <person name="Nakamura H."/>
            <person name="Ohtoshi R."/>
            <person name="Tomita M."/>
            <person name="Numata K."/>
            <person name="Arakawa K."/>
        </authorList>
    </citation>
    <scope>NUCLEOTIDE SEQUENCE [LARGE SCALE GENOMIC DNA]</scope>
</reference>
<feature type="compositionally biased region" description="Low complexity" evidence="1">
    <location>
        <begin position="34"/>
        <end position="51"/>
    </location>
</feature>
<organism evidence="2 3">
    <name type="scientific">Eumeta variegata</name>
    <name type="common">Bagworm moth</name>
    <name type="synonym">Eumeta japonica</name>
    <dbReference type="NCBI Taxonomy" id="151549"/>
    <lineage>
        <taxon>Eukaryota</taxon>
        <taxon>Metazoa</taxon>
        <taxon>Ecdysozoa</taxon>
        <taxon>Arthropoda</taxon>
        <taxon>Hexapoda</taxon>
        <taxon>Insecta</taxon>
        <taxon>Pterygota</taxon>
        <taxon>Neoptera</taxon>
        <taxon>Endopterygota</taxon>
        <taxon>Lepidoptera</taxon>
        <taxon>Glossata</taxon>
        <taxon>Ditrysia</taxon>
        <taxon>Tineoidea</taxon>
        <taxon>Psychidae</taxon>
        <taxon>Oiketicinae</taxon>
        <taxon>Eumeta</taxon>
    </lineage>
</organism>
<feature type="region of interest" description="Disordered" evidence="1">
    <location>
        <begin position="28"/>
        <end position="68"/>
    </location>
</feature>
<accession>A0A4C1T196</accession>
<sequence>MQMKTLPVPITGIRQQTVGSANPLVMNHQLPAPSVTNTTTNNSTTQNNSSSLDDLDPFGNSKHINNTNTQANTSLYKTNCRLHLSSWVSASQIEC</sequence>
<evidence type="ECO:0000313" key="2">
    <source>
        <dbReference type="EMBL" id="GBP07966.1"/>
    </source>
</evidence>
<dbReference type="EMBL" id="BGZK01004263">
    <property type="protein sequence ID" value="GBP07966.1"/>
    <property type="molecule type" value="Genomic_DNA"/>
</dbReference>
<gene>
    <name evidence="2" type="ORF">EVAR_69915_1</name>
</gene>
<name>A0A4C1T196_EUMVA</name>
<evidence type="ECO:0000256" key="1">
    <source>
        <dbReference type="SAM" id="MobiDB-lite"/>
    </source>
</evidence>
<keyword evidence="3" id="KW-1185">Reference proteome</keyword>